<comment type="caution">
    <text evidence="2">The sequence shown here is derived from an EMBL/GenBank/DDBJ whole genome shotgun (WGS) entry which is preliminary data.</text>
</comment>
<organism evidence="2 3">
    <name type="scientific">Candidatus Ozemobacter sibiricus</name>
    <dbReference type="NCBI Taxonomy" id="2268124"/>
    <lineage>
        <taxon>Bacteria</taxon>
        <taxon>Candidatus Ozemobacteria</taxon>
        <taxon>Candidatus Ozemobacterales</taxon>
        <taxon>Candidatus Ozemobacteraceae</taxon>
        <taxon>Candidatus Ozemobacter</taxon>
    </lineage>
</organism>
<evidence type="ECO:0008006" key="4">
    <source>
        <dbReference type="Google" id="ProtNLM"/>
    </source>
</evidence>
<accession>A0A367ZU52</accession>
<proteinExistence type="predicted"/>
<reference evidence="2 3" key="1">
    <citation type="submission" date="2018-05" db="EMBL/GenBank/DDBJ databases">
        <title>A metagenomic window into the 2 km-deep terrestrial subsurface aquifer revealed taxonomically and functionally diverse microbial community comprising novel uncultured bacterial lineages.</title>
        <authorList>
            <person name="Kadnikov V.V."/>
            <person name="Mardanov A.V."/>
            <person name="Beletsky A.V."/>
            <person name="Banks D."/>
            <person name="Pimenov N.V."/>
            <person name="Frank Y.A."/>
            <person name="Karnachuk O.V."/>
            <person name="Ravin N.V."/>
        </authorList>
    </citation>
    <scope>NUCLEOTIDE SEQUENCE [LARGE SCALE GENOMIC DNA]</scope>
    <source>
        <strain evidence="2">BY5</strain>
    </source>
</reference>
<dbReference type="Proteomes" id="UP000252355">
    <property type="component" value="Unassembled WGS sequence"/>
</dbReference>
<feature type="transmembrane region" description="Helical" evidence="1">
    <location>
        <begin position="97"/>
        <end position="115"/>
    </location>
</feature>
<feature type="transmembrane region" description="Helical" evidence="1">
    <location>
        <begin position="55"/>
        <end position="73"/>
    </location>
</feature>
<evidence type="ECO:0000256" key="1">
    <source>
        <dbReference type="SAM" id="Phobius"/>
    </source>
</evidence>
<keyword evidence="1" id="KW-0472">Membrane</keyword>
<keyword evidence="1" id="KW-1133">Transmembrane helix</keyword>
<sequence length="139" mass="15624">MAHLDLVSRLLQRGTEWFERLLAVCIFLGVVVFTLHSAWNFLSADWGQTETIYELIYRVLLAVIALELIRTLVTHELQSVLELLAFVVARKTLKPDLSVYDIFLSVVAFAILLGGRRYLFLPPAIPHDEEASRGSGQAG</sequence>
<keyword evidence="1" id="KW-0812">Transmembrane</keyword>
<evidence type="ECO:0000313" key="3">
    <source>
        <dbReference type="Proteomes" id="UP000252355"/>
    </source>
</evidence>
<evidence type="ECO:0000313" key="2">
    <source>
        <dbReference type="EMBL" id="RCK80861.1"/>
    </source>
</evidence>
<dbReference type="EMBL" id="QOQW01000004">
    <property type="protein sequence ID" value="RCK80861.1"/>
    <property type="molecule type" value="Genomic_DNA"/>
</dbReference>
<feature type="transmembrane region" description="Helical" evidence="1">
    <location>
        <begin position="20"/>
        <end position="43"/>
    </location>
</feature>
<dbReference type="AlphaFoldDB" id="A0A367ZU52"/>
<gene>
    <name evidence="2" type="ORF">OZSIB_2749</name>
</gene>
<name>A0A367ZU52_9BACT</name>
<protein>
    <recommendedName>
        <fullName evidence="4">Transporter</fullName>
    </recommendedName>
</protein>